<dbReference type="AlphaFoldDB" id="A0AAI9ZVS2"/>
<sequence length="138" mass="15695">MENYFRTFPTLLSSAGVVSLVITCWTELWALNYLHTSSRASCELPGLRSNPARSTQKAYLLDTGHDQSDNSQLTRARQRTALAAYGLTPLPPWPTREMVGERWWLLQRYVVMHCPSRTELLVATSAVGFQLVRQVRQV</sequence>
<organism evidence="1 2">
    <name type="scientific">Colletotrichum phormii</name>
    <dbReference type="NCBI Taxonomy" id="359342"/>
    <lineage>
        <taxon>Eukaryota</taxon>
        <taxon>Fungi</taxon>
        <taxon>Dikarya</taxon>
        <taxon>Ascomycota</taxon>
        <taxon>Pezizomycotina</taxon>
        <taxon>Sordariomycetes</taxon>
        <taxon>Hypocreomycetidae</taxon>
        <taxon>Glomerellales</taxon>
        <taxon>Glomerellaceae</taxon>
        <taxon>Colletotrichum</taxon>
        <taxon>Colletotrichum acutatum species complex</taxon>
    </lineage>
</organism>
<protein>
    <submittedName>
        <fullName evidence="1">Uncharacterized protein</fullName>
    </submittedName>
</protein>
<dbReference type="GeneID" id="85474871"/>
<dbReference type="EMBL" id="JAHMHQ010000006">
    <property type="protein sequence ID" value="KAK1638766.1"/>
    <property type="molecule type" value="Genomic_DNA"/>
</dbReference>
<name>A0AAI9ZVS2_9PEZI</name>
<comment type="caution">
    <text evidence="1">The sequence shown here is derived from an EMBL/GenBank/DDBJ whole genome shotgun (WGS) entry which is preliminary data.</text>
</comment>
<evidence type="ECO:0000313" key="1">
    <source>
        <dbReference type="EMBL" id="KAK1638766.1"/>
    </source>
</evidence>
<keyword evidence="2" id="KW-1185">Reference proteome</keyword>
<dbReference type="RefSeq" id="XP_060447373.1">
    <property type="nucleotide sequence ID" value="XM_060590009.1"/>
</dbReference>
<proteinExistence type="predicted"/>
<gene>
    <name evidence="1" type="ORF">BDP81DRAFT_422619</name>
</gene>
<accession>A0AAI9ZVS2</accession>
<reference evidence="1" key="1">
    <citation type="submission" date="2021-06" db="EMBL/GenBank/DDBJ databases">
        <title>Comparative genomics, transcriptomics and evolutionary studies reveal genomic signatures of adaptation to plant cell wall in hemibiotrophic fungi.</title>
        <authorList>
            <consortium name="DOE Joint Genome Institute"/>
            <person name="Baroncelli R."/>
            <person name="Diaz J.F."/>
            <person name="Benocci T."/>
            <person name="Peng M."/>
            <person name="Battaglia E."/>
            <person name="Haridas S."/>
            <person name="Andreopoulos W."/>
            <person name="Labutti K."/>
            <person name="Pangilinan J."/>
            <person name="Floch G.L."/>
            <person name="Makela M.R."/>
            <person name="Henrissat B."/>
            <person name="Grigoriev I.V."/>
            <person name="Crouch J.A."/>
            <person name="De Vries R.P."/>
            <person name="Sukno S.A."/>
            <person name="Thon M.R."/>
        </authorList>
    </citation>
    <scope>NUCLEOTIDE SEQUENCE</scope>
    <source>
        <strain evidence="1">CBS 102054</strain>
    </source>
</reference>
<evidence type="ECO:0000313" key="2">
    <source>
        <dbReference type="Proteomes" id="UP001243989"/>
    </source>
</evidence>
<dbReference type="Proteomes" id="UP001243989">
    <property type="component" value="Unassembled WGS sequence"/>
</dbReference>